<feature type="domain" description="tRNA pseudouridylate synthase B C-terminal" evidence="7">
    <location>
        <begin position="171"/>
        <end position="211"/>
    </location>
</feature>
<evidence type="ECO:0000256" key="5">
    <source>
        <dbReference type="HAMAP-Rule" id="MF_01080"/>
    </source>
</evidence>
<dbReference type="HAMAP" id="MF_01080">
    <property type="entry name" value="TruB_bact"/>
    <property type="match status" value="1"/>
</dbReference>
<dbReference type="Pfam" id="PF01509">
    <property type="entry name" value="TruB_N"/>
    <property type="match status" value="1"/>
</dbReference>
<evidence type="ECO:0000256" key="2">
    <source>
        <dbReference type="ARBA" id="ARBA00005642"/>
    </source>
</evidence>
<organism evidence="8 9">
    <name type="scientific">Clostridium homopropionicum DSM 5847</name>
    <dbReference type="NCBI Taxonomy" id="1121318"/>
    <lineage>
        <taxon>Bacteria</taxon>
        <taxon>Bacillati</taxon>
        <taxon>Bacillota</taxon>
        <taxon>Clostridia</taxon>
        <taxon>Eubacteriales</taxon>
        <taxon>Clostridiaceae</taxon>
        <taxon>Clostridium</taxon>
    </lineage>
</organism>
<evidence type="ECO:0000259" key="7">
    <source>
        <dbReference type="Pfam" id="PF16198"/>
    </source>
</evidence>
<protein>
    <recommendedName>
        <fullName evidence="5">tRNA pseudouridine synthase B</fullName>
        <ecNumber evidence="5">5.4.99.25</ecNumber>
    </recommendedName>
    <alternativeName>
        <fullName evidence="5">tRNA pseudouridine(55) synthase</fullName>
        <shortName evidence="5">Psi55 synthase</shortName>
    </alternativeName>
    <alternativeName>
        <fullName evidence="5">tRNA pseudouridylate synthase</fullName>
    </alternativeName>
    <alternativeName>
        <fullName evidence="5">tRNA-uridine isomerase</fullName>
    </alternativeName>
</protein>
<dbReference type="PANTHER" id="PTHR13767:SF2">
    <property type="entry name" value="PSEUDOURIDYLATE SYNTHASE TRUB1"/>
    <property type="match status" value="1"/>
</dbReference>
<dbReference type="PATRIC" id="fig|1121318.3.peg.470"/>
<reference evidence="9" key="1">
    <citation type="submission" date="2015-08" db="EMBL/GenBank/DDBJ databases">
        <title>Genome sequence of the strict anaerobe Clostridium homopropionicum LuHBu1 (DSM 5847T).</title>
        <authorList>
            <person name="Poehlein A."/>
            <person name="Beck M."/>
            <person name="Schiel-Bengelsdorf B."/>
            <person name="Bengelsdorf F.R."/>
            <person name="Daniel R."/>
            <person name="Duerre P."/>
        </authorList>
    </citation>
    <scope>NUCLEOTIDE SEQUENCE [LARGE SCALE GENOMIC DNA]</scope>
    <source>
        <strain evidence="9">DSM 5847</strain>
    </source>
</reference>
<evidence type="ECO:0000256" key="4">
    <source>
        <dbReference type="ARBA" id="ARBA00023235"/>
    </source>
</evidence>
<dbReference type="InterPro" id="IPR014780">
    <property type="entry name" value="tRNA_psdUridine_synth_TruB"/>
</dbReference>
<accession>A0A0L6ZD22</accession>
<proteinExistence type="inferred from homology"/>
<comment type="function">
    <text evidence="5">Responsible for synthesis of pseudouridine from uracil-55 in the psi GC loop of transfer RNAs.</text>
</comment>
<dbReference type="CDD" id="cd02573">
    <property type="entry name" value="PseudoU_synth_EcTruB"/>
    <property type="match status" value="1"/>
</dbReference>
<dbReference type="InterPro" id="IPR002501">
    <property type="entry name" value="PsdUridine_synth_N"/>
</dbReference>
<dbReference type="InterPro" id="IPR020103">
    <property type="entry name" value="PsdUridine_synth_cat_dom_sf"/>
</dbReference>
<comment type="caution">
    <text evidence="8">The sequence shown here is derived from an EMBL/GenBank/DDBJ whole genome shotgun (WGS) entry which is preliminary data.</text>
</comment>
<dbReference type="GO" id="GO:0160148">
    <property type="term" value="F:tRNA pseudouridine(55) synthase activity"/>
    <property type="evidence" value="ECO:0007669"/>
    <property type="project" value="UniProtKB-EC"/>
</dbReference>
<dbReference type="InterPro" id="IPR032819">
    <property type="entry name" value="TruB_C"/>
</dbReference>
<keyword evidence="4 5" id="KW-0413">Isomerase</keyword>
<dbReference type="GO" id="GO:0003723">
    <property type="term" value="F:RNA binding"/>
    <property type="evidence" value="ECO:0007669"/>
    <property type="project" value="InterPro"/>
</dbReference>
<dbReference type="SUPFAM" id="SSF55120">
    <property type="entry name" value="Pseudouridine synthase"/>
    <property type="match status" value="1"/>
</dbReference>
<dbReference type="RefSeq" id="WP_052220066.1">
    <property type="nucleotide sequence ID" value="NZ_LHUR01000011.1"/>
</dbReference>
<keyword evidence="3 5" id="KW-0819">tRNA processing</keyword>
<evidence type="ECO:0000313" key="9">
    <source>
        <dbReference type="Proteomes" id="UP000037043"/>
    </source>
</evidence>
<dbReference type="GO" id="GO:1990481">
    <property type="term" value="P:mRNA pseudouridine synthesis"/>
    <property type="evidence" value="ECO:0007669"/>
    <property type="project" value="TreeGrafter"/>
</dbReference>
<dbReference type="EMBL" id="LHUR01000011">
    <property type="protein sequence ID" value="KOA20879.1"/>
    <property type="molecule type" value="Genomic_DNA"/>
</dbReference>
<evidence type="ECO:0000256" key="3">
    <source>
        <dbReference type="ARBA" id="ARBA00022694"/>
    </source>
</evidence>
<comment type="catalytic activity">
    <reaction evidence="1 5">
        <text>uridine(55) in tRNA = pseudouridine(55) in tRNA</text>
        <dbReference type="Rhea" id="RHEA:42532"/>
        <dbReference type="Rhea" id="RHEA-COMP:10101"/>
        <dbReference type="Rhea" id="RHEA-COMP:10102"/>
        <dbReference type="ChEBI" id="CHEBI:65314"/>
        <dbReference type="ChEBI" id="CHEBI:65315"/>
        <dbReference type="EC" id="5.4.99.25"/>
    </reaction>
</comment>
<feature type="active site" description="Nucleophile" evidence="5">
    <location>
        <position position="38"/>
    </location>
</feature>
<comment type="similarity">
    <text evidence="2 5">Belongs to the pseudouridine synthase TruB family. Type 1 subfamily.</text>
</comment>
<evidence type="ECO:0000256" key="1">
    <source>
        <dbReference type="ARBA" id="ARBA00000385"/>
    </source>
</evidence>
<name>A0A0L6ZD22_9CLOT</name>
<dbReference type="STRING" id="36844.SAMN04488501_104253"/>
<dbReference type="GO" id="GO:0031119">
    <property type="term" value="P:tRNA pseudouridine synthesis"/>
    <property type="evidence" value="ECO:0007669"/>
    <property type="project" value="UniProtKB-UniRule"/>
</dbReference>
<dbReference type="Proteomes" id="UP000037043">
    <property type="component" value="Unassembled WGS sequence"/>
</dbReference>
<sequence>MDGVININKPQGITSFDVIRKIKKITGLKRIGHTGTLDPLASGVLPICIGKATKAVEYIMNDFKIYKAELKLGVITDTYDQEGKVLETHNVDVTENEIVSCIKSFIGVNSQIPPKFSAIKINGKRAYDLARKGIDVDIEAREVNIYEINILDIQVPYVSFTVNCSKGTYIRSLCYDIGLRLNCGATMWNLERIQSGNFSIENSVNLEELNVDNIKNYLVPIDQVLNIYEAYTVDKNFERLLINGVCVGDKRLLKNLSEDKVYRVYNEEKIFLGLGKMIKNGFKLEKIFI</sequence>
<gene>
    <name evidence="5 8" type="primary">truB</name>
    <name evidence="8" type="ORF">CLHOM_04670</name>
</gene>
<feature type="domain" description="Pseudouridine synthase II N-terminal" evidence="6">
    <location>
        <begin position="23"/>
        <end position="170"/>
    </location>
</feature>
<dbReference type="Pfam" id="PF16198">
    <property type="entry name" value="TruB_C_2"/>
    <property type="match status" value="1"/>
</dbReference>
<dbReference type="PANTHER" id="PTHR13767">
    <property type="entry name" value="TRNA-PSEUDOURIDINE SYNTHASE"/>
    <property type="match status" value="1"/>
</dbReference>
<dbReference type="Gene3D" id="3.30.2350.10">
    <property type="entry name" value="Pseudouridine synthase"/>
    <property type="match status" value="1"/>
</dbReference>
<dbReference type="AlphaFoldDB" id="A0A0L6ZD22"/>
<keyword evidence="9" id="KW-1185">Reference proteome</keyword>
<evidence type="ECO:0000259" key="6">
    <source>
        <dbReference type="Pfam" id="PF01509"/>
    </source>
</evidence>
<dbReference type="NCBIfam" id="TIGR00431">
    <property type="entry name" value="TruB"/>
    <property type="match status" value="1"/>
</dbReference>
<dbReference type="EC" id="5.4.99.25" evidence="5"/>
<evidence type="ECO:0000313" key="8">
    <source>
        <dbReference type="EMBL" id="KOA20879.1"/>
    </source>
</evidence>